<evidence type="ECO:0008006" key="4">
    <source>
        <dbReference type="Google" id="ProtNLM"/>
    </source>
</evidence>
<dbReference type="Proteomes" id="UP000199459">
    <property type="component" value="Unassembled WGS sequence"/>
</dbReference>
<dbReference type="STRING" id="917.SAMN05216326_11663"/>
<name>A0A1H8DBU6_9PROT</name>
<accession>A0A1H8DBU6</accession>
<sequence>MATACVNNKPSSIQSGPDSSISITGHAPEILTHIYDTHIKLCIYRRTMNAEVHDYANFLKNTFHTLQLTQTASLHNLNDLLCASLPQHQYRQSFINDMYTVMEMFACLFELNQIGFRLCVLNKSMCPRFHTDKVPCRLITSYAGKGTEWLDCNAYSSNFLEMLNQKSGHSDSVQRLNSGDIALFKGDKWEGHDNSGVIHRSPDLNVDETRLLLSLDIIHQK</sequence>
<proteinExistence type="predicted"/>
<feature type="compositionally biased region" description="Polar residues" evidence="1">
    <location>
        <begin position="1"/>
        <end position="10"/>
    </location>
</feature>
<dbReference type="InterPro" id="IPR014955">
    <property type="entry name" value="DUF1826"/>
</dbReference>
<dbReference type="RefSeq" id="WP_090629702.1">
    <property type="nucleotide sequence ID" value="NZ_FOCP01000006.1"/>
</dbReference>
<evidence type="ECO:0000256" key="1">
    <source>
        <dbReference type="SAM" id="MobiDB-lite"/>
    </source>
</evidence>
<dbReference type="EMBL" id="FOCP01000006">
    <property type="protein sequence ID" value="SEN04851.1"/>
    <property type="molecule type" value="Genomic_DNA"/>
</dbReference>
<evidence type="ECO:0000313" key="3">
    <source>
        <dbReference type="Proteomes" id="UP000199459"/>
    </source>
</evidence>
<feature type="compositionally biased region" description="Low complexity" evidence="1">
    <location>
        <begin position="11"/>
        <end position="20"/>
    </location>
</feature>
<evidence type="ECO:0000313" key="2">
    <source>
        <dbReference type="EMBL" id="SEN04851.1"/>
    </source>
</evidence>
<dbReference type="AlphaFoldDB" id="A0A1H8DBU6"/>
<feature type="region of interest" description="Disordered" evidence="1">
    <location>
        <begin position="1"/>
        <end position="20"/>
    </location>
</feature>
<protein>
    <recommendedName>
        <fullName evidence="4">Succinylglutamate desuccinylase</fullName>
    </recommendedName>
</protein>
<dbReference type="Pfam" id="PF08856">
    <property type="entry name" value="DUF1826"/>
    <property type="match status" value="1"/>
</dbReference>
<dbReference type="OrthoDB" id="5342505at2"/>
<organism evidence="2 3">
    <name type="scientific">Nitrosomonas marina</name>
    <dbReference type="NCBI Taxonomy" id="917"/>
    <lineage>
        <taxon>Bacteria</taxon>
        <taxon>Pseudomonadati</taxon>
        <taxon>Pseudomonadota</taxon>
        <taxon>Betaproteobacteria</taxon>
        <taxon>Nitrosomonadales</taxon>
        <taxon>Nitrosomonadaceae</taxon>
        <taxon>Nitrosomonas</taxon>
    </lineage>
</organism>
<gene>
    <name evidence="2" type="ORF">SAMN05216325_106159</name>
</gene>
<reference evidence="2 3" key="1">
    <citation type="submission" date="2016-10" db="EMBL/GenBank/DDBJ databases">
        <authorList>
            <person name="de Groot N.N."/>
        </authorList>
    </citation>
    <scope>NUCLEOTIDE SEQUENCE [LARGE SCALE GENOMIC DNA]</scope>
    <source>
        <strain evidence="2 3">Nm22</strain>
    </source>
</reference>